<comment type="caution">
    <text evidence="1">The sequence shown here is derived from an EMBL/GenBank/DDBJ whole genome shotgun (WGS) entry which is preliminary data.</text>
</comment>
<proteinExistence type="predicted"/>
<evidence type="ECO:0000313" key="1">
    <source>
        <dbReference type="EMBL" id="MDL5030702.1"/>
    </source>
</evidence>
<sequence length="248" mass="26277">MAAIPWHRYPSGMPAAADLALQKRDARQAYAVAADLQVCQGMGAALRALESQLNRTTDAARRQLLQQQWTVRQKDAAYCQAIPGDVGALRLQLLALAVQQEVPGSGTDLALAGQGGQPAVMKQVLQEMALGHVRALSMVADGMVAAATPLQVAAARDAIVRGARDPDLQGPGGPELDKELDFLQRHAAVDAWKADPGNGGKREAASRAWIDAQGGARLEPSTDSQVRALADQYLAALKRRQKAHQNGG</sequence>
<gene>
    <name evidence="1" type="ORF">QRD43_02190</name>
</gene>
<protein>
    <recommendedName>
        <fullName evidence="3">DUF305 domain-containing protein</fullName>
    </recommendedName>
</protein>
<reference evidence="1 2" key="1">
    <citation type="submission" date="2023-06" db="EMBL/GenBank/DDBJ databases">
        <title>Pelomonas sp. APW6 16S ribosomal RNA gene genome sequencing and assembly.</title>
        <authorList>
            <person name="Woo H."/>
        </authorList>
    </citation>
    <scope>NUCLEOTIDE SEQUENCE [LARGE SCALE GENOMIC DNA]</scope>
    <source>
        <strain evidence="1 2">APW6</strain>
    </source>
</reference>
<dbReference type="Proteomes" id="UP001238603">
    <property type="component" value="Unassembled WGS sequence"/>
</dbReference>
<dbReference type="RefSeq" id="WP_285980833.1">
    <property type="nucleotide sequence ID" value="NZ_JASVDS010000001.1"/>
</dbReference>
<dbReference type="EMBL" id="JASVDS010000001">
    <property type="protein sequence ID" value="MDL5030702.1"/>
    <property type="molecule type" value="Genomic_DNA"/>
</dbReference>
<evidence type="ECO:0008006" key="3">
    <source>
        <dbReference type="Google" id="ProtNLM"/>
    </source>
</evidence>
<evidence type="ECO:0000313" key="2">
    <source>
        <dbReference type="Proteomes" id="UP001238603"/>
    </source>
</evidence>
<name>A0ABT7LEI7_9BURK</name>
<keyword evidence="2" id="KW-1185">Reference proteome</keyword>
<accession>A0ABT7LEI7</accession>
<organism evidence="1 2">
    <name type="scientific">Roseateles subflavus</name>
    <dbReference type="NCBI Taxonomy" id="3053353"/>
    <lineage>
        <taxon>Bacteria</taxon>
        <taxon>Pseudomonadati</taxon>
        <taxon>Pseudomonadota</taxon>
        <taxon>Betaproteobacteria</taxon>
        <taxon>Burkholderiales</taxon>
        <taxon>Sphaerotilaceae</taxon>
        <taxon>Roseateles</taxon>
    </lineage>
</organism>